<reference evidence="6" key="1">
    <citation type="journal article" date="2013" name="Science">
        <title>Comparative analysis of bat genomes provides insight into the evolution of flight and immunity.</title>
        <authorList>
            <person name="Zhang G."/>
            <person name="Cowled C."/>
            <person name="Shi Z."/>
            <person name="Huang Z."/>
            <person name="Bishop-Lilly K.A."/>
            <person name="Fang X."/>
            <person name="Wynne J.W."/>
            <person name="Xiong Z."/>
            <person name="Baker M.L."/>
            <person name="Zhao W."/>
            <person name="Tachedjian M."/>
            <person name="Zhu Y."/>
            <person name="Zhou P."/>
            <person name="Jiang X."/>
            <person name="Ng J."/>
            <person name="Yang L."/>
            <person name="Wu L."/>
            <person name="Xiao J."/>
            <person name="Feng Y."/>
            <person name="Chen Y."/>
            <person name="Sun X."/>
            <person name="Zhang Y."/>
            <person name="Marsh G.A."/>
            <person name="Crameri G."/>
            <person name="Broder C.C."/>
            <person name="Frey K.G."/>
            <person name="Wang L.F."/>
            <person name="Wang J."/>
        </authorList>
    </citation>
    <scope>NUCLEOTIDE SEQUENCE [LARGE SCALE GENOMIC DNA]</scope>
</reference>
<evidence type="ECO:0000313" key="6">
    <source>
        <dbReference type="Proteomes" id="UP000010552"/>
    </source>
</evidence>
<keyword evidence="4" id="KW-0460">Magnesium</keyword>
<evidence type="ECO:0000256" key="2">
    <source>
        <dbReference type="ARBA" id="ARBA00022741"/>
    </source>
</evidence>
<dbReference type="GO" id="GO:0005737">
    <property type="term" value="C:cytoplasm"/>
    <property type="evidence" value="ECO:0007669"/>
    <property type="project" value="TreeGrafter"/>
</dbReference>
<gene>
    <name evidence="5" type="ORF">PAL_GLEAN10003708</name>
</gene>
<sequence>MLKFQIRNNMTNRERDKVMLLITQGFKDAAEEAETSVVGGQTVLNPCIVLGGMATTVCQPNEFIVPDKAMPEDVLVLTKPLEMQVAMAMHQCLDIPEKWNEIKLVVTQEDVELAEQEVMMNMARFNRTDAGLTYTSKPTLPPTSRGFGILGHHRT</sequence>
<organism evidence="5 6">
    <name type="scientific">Pteropus alecto</name>
    <name type="common">Black flying fox</name>
    <dbReference type="NCBI Taxonomy" id="9402"/>
    <lineage>
        <taxon>Eukaryota</taxon>
        <taxon>Metazoa</taxon>
        <taxon>Chordata</taxon>
        <taxon>Craniata</taxon>
        <taxon>Vertebrata</taxon>
        <taxon>Euteleostomi</taxon>
        <taxon>Mammalia</taxon>
        <taxon>Eutheria</taxon>
        <taxon>Laurasiatheria</taxon>
        <taxon>Chiroptera</taxon>
        <taxon>Yinpterochiroptera</taxon>
        <taxon>Pteropodoidea</taxon>
        <taxon>Pteropodidae</taxon>
        <taxon>Pteropodinae</taxon>
        <taxon>Pteropus</taxon>
    </lineage>
</organism>
<accession>L5K852</accession>
<evidence type="ECO:0000256" key="4">
    <source>
        <dbReference type="ARBA" id="ARBA00022842"/>
    </source>
</evidence>
<dbReference type="InterPro" id="IPR036676">
    <property type="entry name" value="PurM-like_C_sf"/>
</dbReference>
<protein>
    <submittedName>
        <fullName evidence="5">Selenide, water dikinase 1</fullName>
    </submittedName>
</protein>
<dbReference type="Gene3D" id="3.90.650.10">
    <property type="entry name" value="PurM-like C-terminal domain"/>
    <property type="match status" value="1"/>
</dbReference>
<dbReference type="EMBL" id="KB031011">
    <property type="protein sequence ID" value="ELK06683.1"/>
    <property type="molecule type" value="Genomic_DNA"/>
</dbReference>
<dbReference type="InterPro" id="IPR036921">
    <property type="entry name" value="PurM-like_N_sf"/>
</dbReference>
<dbReference type="Proteomes" id="UP000010552">
    <property type="component" value="Unassembled WGS sequence"/>
</dbReference>
<proteinExistence type="predicted"/>
<dbReference type="STRING" id="9402.L5K852"/>
<evidence type="ECO:0000256" key="1">
    <source>
        <dbReference type="ARBA" id="ARBA00022723"/>
    </source>
</evidence>
<keyword evidence="1" id="KW-0479">Metal-binding</keyword>
<name>L5K852_PTEAL</name>
<dbReference type="SUPFAM" id="SSF55326">
    <property type="entry name" value="PurM N-terminal domain-like"/>
    <property type="match status" value="1"/>
</dbReference>
<keyword evidence="3" id="KW-0067">ATP-binding</keyword>
<evidence type="ECO:0000313" key="5">
    <source>
        <dbReference type="EMBL" id="ELK06683.1"/>
    </source>
</evidence>
<dbReference type="PANTHER" id="PTHR10256:SF2">
    <property type="entry name" value="SELENIDE, WATER DIKINASE 1"/>
    <property type="match status" value="1"/>
</dbReference>
<keyword evidence="5" id="KW-0418">Kinase</keyword>
<evidence type="ECO:0000256" key="3">
    <source>
        <dbReference type="ARBA" id="ARBA00022840"/>
    </source>
</evidence>
<dbReference type="PANTHER" id="PTHR10256">
    <property type="entry name" value="SELENIDE, WATER DIKINASE"/>
    <property type="match status" value="1"/>
</dbReference>
<dbReference type="GO" id="GO:0016260">
    <property type="term" value="P:selenocysteine biosynthetic process"/>
    <property type="evidence" value="ECO:0007669"/>
    <property type="project" value="TreeGrafter"/>
</dbReference>
<dbReference type="GO" id="GO:0046872">
    <property type="term" value="F:metal ion binding"/>
    <property type="evidence" value="ECO:0007669"/>
    <property type="project" value="UniProtKB-KW"/>
</dbReference>
<keyword evidence="2" id="KW-0547">Nucleotide-binding</keyword>
<dbReference type="InterPro" id="IPR004536">
    <property type="entry name" value="SPS/SelD"/>
</dbReference>
<dbReference type="GO" id="GO:0004756">
    <property type="term" value="F:selenide, water dikinase activity"/>
    <property type="evidence" value="ECO:0007669"/>
    <property type="project" value="TreeGrafter"/>
</dbReference>
<keyword evidence="5" id="KW-0808">Transferase</keyword>
<keyword evidence="6" id="KW-1185">Reference proteome</keyword>
<dbReference type="InParanoid" id="L5K852"/>
<dbReference type="AlphaFoldDB" id="L5K852"/>
<dbReference type="GO" id="GO:0005524">
    <property type="term" value="F:ATP binding"/>
    <property type="evidence" value="ECO:0007669"/>
    <property type="project" value="UniProtKB-KW"/>
</dbReference>